<reference evidence="3" key="1">
    <citation type="submission" date="2017-02" db="UniProtKB">
        <authorList>
            <consortium name="WormBaseParasite"/>
        </authorList>
    </citation>
    <scope>IDENTIFICATION</scope>
</reference>
<dbReference type="EMBL" id="UZAF01016418">
    <property type="protein sequence ID" value="VDO27623.1"/>
    <property type="molecule type" value="Genomic_DNA"/>
</dbReference>
<accession>A0A0N4W799</accession>
<dbReference type="Proteomes" id="UP000268014">
    <property type="component" value="Unassembled WGS sequence"/>
</dbReference>
<evidence type="ECO:0000313" key="3">
    <source>
        <dbReference type="WBParaSite" id="HPLM_0000598901-mRNA-1"/>
    </source>
</evidence>
<evidence type="ECO:0000313" key="1">
    <source>
        <dbReference type="EMBL" id="VDO27623.1"/>
    </source>
</evidence>
<dbReference type="AlphaFoldDB" id="A0A0N4W799"/>
<keyword evidence="2" id="KW-1185">Reference proteome</keyword>
<proteinExistence type="predicted"/>
<protein>
    <submittedName>
        <fullName evidence="1 3">Uncharacterized protein</fullName>
    </submittedName>
</protein>
<organism evidence="3">
    <name type="scientific">Haemonchus placei</name>
    <name type="common">Barber's pole worm</name>
    <dbReference type="NCBI Taxonomy" id="6290"/>
    <lineage>
        <taxon>Eukaryota</taxon>
        <taxon>Metazoa</taxon>
        <taxon>Ecdysozoa</taxon>
        <taxon>Nematoda</taxon>
        <taxon>Chromadorea</taxon>
        <taxon>Rhabditida</taxon>
        <taxon>Rhabditina</taxon>
        <taxon>Rhabditomorpha</taxon>
        <taxon>Strongyloidea</taxon>
        <taxon>Trichostrongylidae</taxon>
        <taxon>Haemonchus</taxon>
    </lineage>
</organism>
<sequence>MKSAVRQTGADGVRKQPVKLCALNTSTTAPAELFTTVPTTGQGSRWDVLVDTSGLTPFCSFVRNTTLLAAESFVSSEDTVERLSSSIV</sequence>
<reference evidence="1 2" key="2">
    <citation type="submission" date="2018-11" db="EMBL/GenBank/DDBJ databases">
        <authorList>
            <consortium name="Pathogen Informatics"/>
        </authorList>
    </citation>
    <scope>NUCLEOTIDE SEQUENCE [LARGE SCALE GENOMIC DNA]</scope>
    <source>
        <strain evidence="1 2">MHpl1</strain>
    </source>
</reference>
<name>A0A0N4W799_HAEPC</name>
<dbReference type="WBParaSite" id="HPLM_0000598901-mRNA-1">
    <property type="protein sequence ID" value="HPLM_0000598901-mRNA-1"/>
    <property type="gene ID" value="HPLM_0000598901"/>
</dbReference>
<gene>
    <name evidence="1" type="ORF">HPLM_LOCUS5981</name>
</gene>
<evidence type="ECO:0000313" key="2">
    <source>
        <dbReference type="Proteomes" id="UP000268014"/>
    </source>
</evidence>